<evidence type="ECO:0000256" key="6">
    <source>
        <dbReference type="ARBA" id="ARBA00022676"/>
    </source>
</evidence>
<keyword evidence="13" id="KW-1185">Reference proteome</keyword>
<reference evidence="12 13" key="1">
    <citation type="submission" date="2017-06" db="EMBL/GenBank/DDBJ databases">
        <authorList>
            <consortium name="Pathogen Informatics"/>
        </authorList>
    </citation>
    <scope>NUCLEOTIDE SEQUENCE [LARGE SCALE GENOMIC DNA]</scope>
    <source>
        <strain evidence="12 13">NCTC13490</strain>
    </source>
</reference>
<dbReference type="InterPro" id="IPR027277">
    <property type="entry name" value="NadC/ModD"/>
</dbReference>
<dbReference type="FunFam" id="3.20.20.70:FF:000149">
    <property type="entry name" value="Nicotinate-nucleotide pyrophosphorylase [carboxylating]"/>
    <property type="match status" value="1"/>
</dbReference>
<evidence type="ECO:0000256" key="8">
    <source>
        <dbReference type="ARBA" id="ARBA00033102"/>
    </source>
</evidence>
<evidence type="ECO:0000256" key="2">
    <source>
        <dbReference type="ARBA" id="ARBA00004893"/>
    </source>
</evidence>
<dbReference type="Pfam" id="PF01729">
    <property type="entry name" value="QRPTase_C"/>
    <property type="match status" value="1"/>
</dbReference>
<dbReference type="PANTHER" id="PTHR32179">
    <property type="entry name" value="NICOTINATE-NUCLEOTIDE PYROPHOSPHORYLASE [CARBOXYLATING]"/>
    <property type="match status" value="1"/>
</dbReference>
<dbReference type="AlphaFoldDB" id="A0A239XLZ4"/>
<feature type="domain" description="Quinolinate phosphoribosyl transferase N-terminal" evidence="11">
    <location>
        <begin position="28"/>
        <end position="113"/>
    </location>
</feature>
<dbReference type="InterPro" id="IPR002638">
    <property type="entry name" value="Quinolinate_PRibosylTrfase_C"/>
</dbReference>
<evidence type="ECO:0000256" key="4">
    <source>
        <dbReference type="ARBA" id="ARBA00011944"/>
    </source>
</evidence>
<keyword evidence="7 9" id="KW-0808">Transferase</keyword>
<dbReference type="GO" id="GO:0034213">
    <property type="term" value="P:quinolinate catabolic process"/>
    <property type="evidence" value="ECO:0007669"/>
    <property type="project" value="TreeGrafter"/>
</dbReference>
<dbReference type="CDD" id="cd01572">
    <property type="entry name" value="QPRTase"/>
    <property type="match status" value="1"/>
</dbReference>
<dbReference type="EMBL" id="LT906465">
    <property type="protein sequence ID" value="SNV47745.1"/>
    <property type="molecule type" value="Genomic_DNA"/>
</dbReference>
<evidence type="ECO:0000259" key="10">
    <source>
        <dbReference type="Pfam" id="PF01729"/>
    </source>
</evidence>
<evidence type="ECO:0000256" key="3">
    <source>
        <dbReference type="ARBA" id="ARBA00009400"/>
    </source>
</evidence>
<dbReference type="InterPro" id="IPR013785">
    <property type="entry name" value="Aldolase_TIM"/>
</dbReference>
<feature type="domain" description="Quinolinate phosphoribosyl transferase C-terminal" evidence="10">
    <location>
        <begin position="115"/>
        <end position="283"/>
    </location>
</feature>
<evidence type="ECO:0000313" key="12">
    <source>
        <dbReference type="EMBL" id="SNV47745.1"/>
    </source>
</evidence>
<dbReference type="Gene3D" id="3.20.20.70">
    <property type="entry name" value="Aldolase class I"/>
    <property type="match status" value="1"/>
</dbReference>
<comment type="pathway">
    <text evidence="2">Cofactor biosynthesis; NAD(+) biosynthesis; nicotinate D-ribonucleotide from quinolinate: step 1/1.</text>
</comment>
<dbReference type="NCBIfam" id="TIGR00078">
    <property type="entry name" value="nadC"/>
    <property type="match status" value="1"/>
</dbReference>
<accession>A0A239XLZ4</accession>
<evidence type="ECO:0000256" key="7">
    <source>
        <dbReference type="ARBA" id="ARBA00022679"/>
    </source>
</evidence>
<dbReference type="Gene3D" id="3.90.1170.20">
    <property type="entry name" value="Quinolinate phosphoribosyl transferase, N-terminal domain"/>
    <property type="match status" value="1"/>
</dbReference>
<dbReference type="UniPathway" id="UPA00253">
    <property type="reaction ID" value="UER00331"/>
</dbReference>
<comment type="function">
    <text evidence="1">Involved in the catabolism of quinolinic acid (QA).</text>
</comment>
<dbReference type="GO" id="GO:0004514">
    <property type="term" value="F:nicotinate-nucleotide diphosphorylase (carboxylating) activity"/>
    <property type="evidence" value="ECO:0007669"/>
    <property type="project" value="UniProtKB-EC"/>
</dbReference>
<organism evidence="12 13">
    <name type="scientific">Chryseobacterium taklimakanense</name>
    <dbReference type="NCBI Taxonomy" id="536441"/>
    <lineage>
        <taxon>Bacteria</taxon>
        <taxon>Pseudomonadati</taxon>
        <taxon>Bacteroidota</taxon>
        <taxon>Flavobacteriia</taxon>
        <taxon>Flavobacteriales</taxon>
        <taxon>Weeksellaceae</taxon>
        <taxon>Chryseobacterium group</taxon>
        <taxon>Chryseobacterium</taxon>
    </lineage>
</organism>
<dbReference type="GO" id="GO:0005737">
    <property type="term" value="C:cytoplasm"/>
    <property type="evidence" value="ECO:0007669"/>
    <property type="project" value="TreeGrafter"/>
</dbReference>
<keyword evidence="5" id="KW-0662">Pyridine nucleotide biosynthesis</keyword>
<dbReference type="SUPFAM" id="SSF54675">
    <property type="entry name" value="Nicotinate/Quinolinate PRTase N-terminal domain-like"/>
    <property type="match status" value="1"/>
</dbReference>
<dbReference type="GO" id="GO:0009435">
    <property type="term" value="P:NAD+ biosynthetic process"/>
    <property type="evidence" value="ECO:0007669"/>
    <property type="project" value="UniProtKB-UniPathway"/>
</dbReference>
<dbReference type="InterPro" id="IPR036068">
    <property type="entry name" value="Nicotinate_pribotase-like_C"/>
</dbReference>
<evidence type="ECO:0000259" key="11">
    <source>
        <dbReference type="Pfam" id="PF02749"/>
    </source>
</evidence>
<dbReference type="KEGG" id="ctak:4412677_01792"/>
<evidence type="ECO:0000256" key="5">
    <source>
        <dbReference type="ARBA" id="ARBA00022642"/>
    </source>
</evidence>
<protein>
    <recommendedName>
        <fullName evidence="4">nicotinate-nucleotide diphosphorylase (carboxylating)</fullName>
        <ecNumber evidence="4">2.4.2.19</ecNumber>
    </recommendedName>
    <alternativeName>
        <fullName evidence="8">Quinolinate phosphoribosyltransferase [decarboxylating]</fullName>
    </alternativeName>
</protein>
<dbReference type="FunFam" id="3.90.1170.20:FF:000001">
    <property type="entry name" value="Nicotinate-nucleotide diphosphorylase (Carboxylating)"/>
    <property type="match status" value="1"/>
</dbReference>
<evidence type="ECO:0000256" key="9">
    <source>
        <dbReference type="PIRNR" id="PIRNR006250"/>
    </source>
</evidence>
<proteinExistence type="inferred from homology"/>
<dbReference type="InterPro" id="IPR004393">
    <property type="entry name" value="NadC"/>
</dbReference>
<name>A0A239XLZ4_9FLAO</name>
<dbReference type="RefSeq" id="WP_095072499.1">
    <property type="nucleotide sequence ID" value="NZ_LT906465.1"/>
</dbReference>
<comment type="similarity">
    <text evidence="3 9">Belongs to the NadC/ModD family.</text>
</comment>
<evidence type="ECO:0000256" key="1">
    <source>
        <dbReference type="ARBA" id="ARBA00003237"/>
    </source>
</evidence>
<dbReference type="Proteomes" id="UP000215196">
    <property type="component" value="Chromosome 1"/>
</dbReference>
<dbReference type="InterPro" id="IPR037128">
    <property type="entry name" value="Quinolinate_PRibosylTase_N_sf"/>
</dbReference>
<dbReference type="SUPFAM" id="SSF51690">
    <property type="entry name" value="Nicotinate/Quinolinate PRTase C-terminal domain-like"/>
    <property type="match status" value="1"/>
</dbReference>
<dbReference type="InterPro" id="IPR022412">
    <property type="entry name" value="Quinolinate_PRibosylTrfase_N"/>
</dbReference>
<dbReference type="PIRSF" id="PIRSF006250">
    <property type="entry name" value="NadC_ModD"/>
    <property type="match status" value="1"/>
</dbReference>
<keyword evidence="6 9" id="KW-0328">Glycosyltransferase</keyword>
<dbReference type="Pfam" id="PF02749">
    <property type="entry name" value="QRPTase_N"/>
    <property type="match status" value="1"/>
</dbReference>
<dbReference type="EC" id="2.4.2.19" evidence="4"/>
<evidence type="ECO:0000313" key="13">
    <source>
        <dbReference type="Proteomes" id="UP000215196"/>
    </source>
</evidence>
<gene>
    <name evidence="12" type="primary">nadC</name>
    <name evidence="12" type="ORF">SAMEA4412677_01792</name>
</gene>
<sequence>MKRPPYVTDKALKQFIKSALEEDIQDGDHSTLSTIPADLVQKARCIIKQHCIVAGVELAAFIFKTFDKNMSVEVMIKDGESAKPGDIAFIVTGKAQSILQTERLVLNCMQRMSGIATLTHDWDSRLVGTKTKLLDTRKTTPNFRICEKWAVAIGGGTNHRYGLYDMIMLKDNHIDYNGSITNAVKMCKEYLKKNKKKLKIEVETRNLDEVKEAINAKVDRIMLDNMDVPTMKKAVELINGRCESEASGGITREMLKDVASTGVTYISAGALTHSAENIDISLKAVKD</sequence>
<dbReference type="PANTHER" id="PTHR32179:SF3">
    <property type="entry name" value="NICOTINATE-NUCLEOTIDE PYROPHOSPHORYLASE [CARBOXYLATING]"/>
    <property type="match status" value="1"/>
</dbReference>